<feature type="chain" id="PRO_5045674389" evidence="1">
    <location>
        <begin position="19"/>
        <end position="275"/>
    </location>
</feature>
<dbReference type="PANTHER" id="PTHR21398:SF1">
    <property type="entry name" value="FI03705P"/>
    <property type="match status" value="1"/>
</dbReference>
<name>A0ABN8ATV4_CHISP</name>
<accession>A0ABN8ATV4</accession>
<gene>
    <name evidence="2" type="ORF">CHILSU_LOCUS2519</name>
</gene>
<feature type="signal peptide" evidence="1">
    <location>
        <begin position="1"/>
        <end position="18"/>
    </location>
</feature>
<proteinExistence type="predicted"/>
<keyword evidence="3" id="KW-1185">Reference proteome</keyword>
<sequence>MDKLPLVFLLIICAELKATDEINASENRTIELDIEEPSKVLSRRKRFLVFPEGSSFQLVFEHQNHGYMMIGDIVWFATTAALAWELPSDPDTFYLLKDHKKHYGQRRQDSKNILFLDEDGKVIGRKPYKRRIIVNPAFAKRSVHDENDPRENNFNKELTKKEMHETEINTDRFKDLDVSRVEFHRETRRSLYEKVENVFKGFGWNGRECVLRLLCETGKRGRGQGTFLEEILRATFTLPKGREFGSAAHKEYDIAHGTRGDCIALYPDCRSASIK</sequence>
<dbReference type="Proteomes" id="UP001153292">
    <property type="component" value="Chromosome 14"/>
</dbReference>
<evidence type="ECO:0000256" key="1">
    <source>
        <dbReference type="SAM" id="SignalP"/>
    </source>
</evidence>
<keyword evidence="1" id="KW-0732">Signal</keyword>
<reference evidence="2" key="1">
    <citation type="submission" date="2021-12" db="EMBL/GenBank/DDBJ databases">
        <authorList>
            <person name="King R."/>
        </authorList>
    </citation>
    <scope>NUCLEOTIDE SEQUENCE</scope>
</reference>
<dbReference type="SMART" id="SM00718">
    <property type="entry name" value="DM4_12"/>
    <property type="match status" value="1"/>
</dbReference>
<dbReference type="Pfam" id="PF07841">
    <property type="entry name" value="DM4_12"/>
    <property type="match status" value="1"/>
</dbReference>
<evidence type="ECO:0000313" key="3">
    <source>
        <dbReference type="Proteomes" id="UP001153292"/>
    </source>
</evidence>
<protein>
    <submittedName>
        <fullName evidence="2">Uncharacterized protein</fullName>
    </submittedName>
</protein>
<evidence type="ECO:0000313" key="2">
    <source>
        <dbReference type="EMBL" id="CAH0399377.1"/>
    </source>
</evidence>
<dbReference type="PANTHER" id="PTHR21398">
    <property type="entry name" value="AGAP007094-PA"/>
    <property type="match status" value="1"/>
</dbReference>
<dbReference type="EMBL" id="OU963907">
    <property type="protein sequence ID" value="CAH0399377.1"/>
    <property type="molecule type" value="Genomic_DNA"/>
</dbReference>
<organism evidence="2 3">
    <name type="scientific">Chilo suppressalis</name>
    <name type="common">Asiatic rice borer moth</name>
    <dbReference type="NCBI Taxonomy" id="168631"/>
    <lineage>
        <taxon>Eukaryota</taxon>
        <taxon>Metazoa</taxon>
        <taxon>Ecdysozoa</taxon>
        <taxon>Arthropoda</taxon>
        <taxon>Hexapoda</taxon>
        <taxon>Insecta</taxon>
        <taxon>Pterygota</taxon>
        <taxon>Neoptera</taxon>
        <taxon>Endopterygota</taxon>
        <taxon>Lepidoptera</taxon>
        <taxon>Glossata</taxon>
        <taxon>Ditrysia</taxon>
        <taxon>Pyraloidea</taxon>
        <taxon>Crambidae</taxon>
        <taxon>Crambinae</taxon>
        <taxon>Chilo</taxon>
    </lineage>
</organism>
<dbReference type="InterPro" id="IPR006631">
    <property type="entry name" value="DM4_12"/>
</dbReference>